<gene>
    <name evidence="3" type="ORF">CGL2_06867002</name>
</gene>
<name>B6ART7_9BACT</name>
<keyword evidence="2" id="KW-0812">Transmembrane</keyword>
<dbReference type="EMBL" id="DS995262">
    <property type="protein sequence ID" value="EDZ38181.1"/>
    <property type="molecule type" value="Genomic_DNA"/>
</dbReference>
<feature type="transmembrane region" description="Helical" evidence="2">
    <location>
        <begin position="42"/>
        <end position="61"/>
    </location>
</feature>
<feature type="region of interest" description="Disordered" evidence="1">
    <location>
        <begin position="185"/>
        <end position="213"/>
    </location>
</feature>
<feature type="transmembrane region" description="Helical" evidence="2">
    <location>
        <begin position="12"/>
        <end position="36"/>
    </location>
</feature>
<keyword evidence="2" id="KW-1133">Transmembrane helix</keyword>
<reference evidence="3" key="1">
    <citation type="journal article" date="2004" name="Nature">
        <title>Community structure and metabolism through reconstruction of microbial genomes from the environment.</title>
        <authorList>
            <person name="Tyson G.W."/>
            <person name="Chapman J."/>
            <person name="Hugenholtz P."/>
            <person name="Allen E.E."/>
            <person name="Ram R.J."/>
            <person name="Richardson P.M."/>
            <person name="Solovyev V.V."/>
            <person name="Rubin E.M."/>
            <person name="Rokhsar D.S."/>
            <person name="Banfield J.F."/>
        </authorList>
    </citation>
    <scope>NUCLEOTIDE SEQUENCE [LARGE SCALE GENOMIC DNA]</scope>
</reference>
<evidence type="ECO:0000256" key="1">
    <source>
        <dbReference type="SAM" id="MobiDB-lite"/>
    </source>
</evidence>
<sequence>MDGIKGADGLSRIYRSILALNILVPSFLFGGVAEIFRGRPDIGAFLLLVTLLLALSGWMSLRIARKKGRAYPVRVISQSEHTDMAVAYIIIYLFPAVHPHPWLALLLLALASLIIEVGADPFPANPMFKVFGKRLATVDVEEEDGVRRRIVLIVPKDSVIISSHIRAIPLGGGVYLARERGEETAGMPRPEAVSWQGSVREESGAGRNWRDRA</sequence>
<organism evidence="3">
    <name type="scientific">Leptospirillum sp. Group II '5-way CG'</name>
    <dbReference type="NCBI Taxonomy" id="419541"/>
    <lineage>
        <taxon>Bacteria</taxon>
        <taxon>Pseudomonadati</taxon>
        <taxon>Nitrospirota</taxon>
        <taxon>Nitrospiria</taxon>
        <taxon>Nitrospirales</taxon>
        <taxon>Nitrospiraceae</taxon>
        <taxon>Leptospirillum</taxon>
    </lineage>
</organism>
<evidence type="ECO:0000313" key="3">
    <source>
        <dbReference type="EMBL" id="EDZ38181.1"/>
    </source>
</evidence>
<dbReference type="AlphaFoldDB" id="B6ART7"/>
<protein>
    <submittedName>
        <fullName evidence="3">Uncharacterized protein</fullName>
    </submittedName>
</protein>
<accession>B6ART7</accession>
<evidence type="ECO:0000256" key="2">
    <source>
        <dbReference type="SAM" id="Phobius"/>
    </source>
</evidence>
<reference evidence="3" key="2">
    <citation type="journal article" date="2008" name="PLoS Biol.">
        <title>Population genomic analysis of strain variation in Leptospirillum group II bacteria involved in acid mine drainage formation.</title>
        <authorList>
            <person name="Simmons S.L."/>
            <person name="Dibartolo G."/>
            <person name="Denef V.J."/>
            <person name="Goltsman D.S."/>
            <person name="Thelen M.P."/>
            <person name="Banfield J.F."/>
        </authorList>
    </citation>
    <scope>NUCLEOTIDE SEQUENCE [LARGE SCALE GENOMIC DNA]</scope>
</reference>
<feature type="compositionally biased region" description="Basic and acidic residues" evidence="1">
    <location>
        <begin position="199"/>
        <end position="213"/>
    </location>
</feature>
<keyword evidence="2" id="KW-0472">Membrane</keyword>
<proteinExistence type="predicted"/>